<dbReference type="InterPro" id="IPR036961">
    <property type="entry name" value="Kinesin_motor_dom_sf"/>
</dbReference>
<keyword evidence="6" id="KW-1185">Reference proteome</keyword>
<comment type="caution">
    <text evidence="5">The sequence shown here is derived from an EMBL/GenBank/DDBJ whole genome shotgun (WGS) entry which is preliminary data.</text>
</comment>
<dbReference type="SUPFAM" id="SSF52540">
    <property type="entry name" value="P-loop containing nucleoside triphosphate hydrolases"/>
    <property type="match status" value="1"/>
</dbReference>
<reference evidence="5 6" key="1">
    <citation type="journal article" date="2019" name="Genome Biol. Evol.">
        <title>The Rhododendron genome and chromosomal organization provide insight into shared whole-genome duplications across the heath family (Ericaceae).</title>
        <authorList>
            <person name="Soza V.L."/>
            <person name="Lindsley D."/>
            <person name="Waalkes A."/>
            <person name="Ramage E."/>
            <person name="Patwardhan R.P."/>
            <person name="Burton J.N."/>
            <person name="Adey A."/>
            <person name="Kumar A."/>
            <person name="Qiu R."/>
            <person name="Shendure J."/>
            <person name="Hall B."/>
        </authorList>
    </citation>
    <scope>NUCLEOTIDE SEQUENCE [LARGE SCALE GENOMIC DNA]</scope>
    <source>
        <strain evidence="5">RSF 1966-606</strain>
    </source>
</reference>
<comment type="similarity">
    <text evidence="2">Belongs to the TRAFAC class myosin-kinesin ATPase superfamily. Kinesin family.</text>
</comment>
<keyword evidence="2" id="KW-0067">ATP-binding</keyword>
<dbReference type="GO" id="GO:0007018">
    <property type="term" value="P:microtubule-based movement"/>
    <property type="evidence" value="ECO:0007669"/>
    <property type="project" value="InterPro"/>
</dbReference>
<dbReference type="PANTHER" id="PTHR47972">
    <property type="entry name" value="KINESIN-LIKE PROTEIN KLP-3"/>
    <property type="match status" value="1"/>
</dbReference>
<dbReference type="PRINTS" id="PR00380">
    <property type="entry name" value="KINESINHEAVY"/>
</dbReference>
<keyword evidence="3" id="KW-0732">Signal</keyword>
<dbReference type="Gene3D" id="3.40.850.10">
    <property type="entry name" value="Kinesin motor domain"/>
    <property type="match status" value="2"/>
</dbReference>
<evidence type="ECO:0000256" key="1">
    <source>
        <dbReference type="ARBA" id="ARBA00023175"/>
    </source>
</evidence>
<dbReference type="InterPro" id="IPR027417">
    <property type="entry name" value="P-loop_NTPase"/>
</dbReference>
<dbReference type="InterPro" id="IPR001752">
    <property type="entry name" value="Kinesin_motor_dom"/>
</dbReference>
<dbReference type="GO" id="GO:0005524">
    <property type="term" value="F:ATP binding"/>
    <property type="evidence" value="ECO:0007669"/>
    <property type="project" value="UniProtKB-UniRule"/>
</dbReference>
<evidence type="ECO:0000259" key="4">
    <source>
        <dbReference type="PROSITE" id="PS50067"/>
    </source>
</evidence>
<evidence type="ECO:0000256" key="3">
    <source>
        <dbReference type="SAM" id="SignalP"/>
    </source>
</evidence>
<gene>
    <name evidence="5" type="ORF">C3L33_05729</name>
</gene>
<feature type="binding site" evidence="2">
    <location>
        <begin position="176"/>
        <end position="183"/>
    </location>
    <ligand>
        <name>ATP</name>
        <dbReference type="ChEBI" id="CHEBI:30616"/>
    </ligand>
</feature>
<dbReference type="InterPro" id="IPR031852">
    <property type="entry name" value="Vik1/Cik1_MT-bd"/>
</dbReference>
<dbReference type="Pfam" id="PF00225">
    <property type="entry name" value="Kinesin"/>
    <property type="match status" value="1"/>
</dbReference>
<dbReference type="GO" id="GO:0015630">
    <property type="term" value="C:microtubule cytoskeleton"/>
    <property type="evidence" value="ECO:0007669"/>
    <property type="project" value="TreeGrafter"/>
</dbReference>
<feature type="chain" id="PRO_5025376290" description="Kinesin motor domain-containing protein" evidence="3">
    <location>
        <begin position="21"/>
        <end position="376"/>
    </location>
</feature>
<proteinExistence type="inferred from homology"/>
<dbReference type="GO" id="GO:0003777">
    <property type="term" value="F:microtubule motor activity"/>
    <property type="evidence" value="ECO:0007669"/>
    <property type="project" value="InterPro"/>
</dbReference>
<accession>A0A6A4LWA5</accession>
<evidence type="ECO:0000256" key="2">
    <source>
        <dbReference type="PROSITE-ProRule" id="PRU00283"/>
    </source>
</evidence>
<feature type="non-terminal residue" evidence="5">
    <location>
        <position position="1"/>
    </location>
</feature>
<dbReference type="AlphaFoldDB" id="A0A6A4LWA5"/>
<feature type="domain" description="Kinesin motor" evidence="4">
    <location>
        <begin position="96"/>
        <end position="365"/>
    </location>
</feature>
<dbReference type="OrthoDB" id="3176171at2759"/>
<name>A0A6A4LWA5_9ERIC</name>
<dbReference type="SMART" id="SM00129">
    <property type="entry name" value="KISc"/>
    <property type="match status" value="1"/>
</dbReference>
<evidence type="ECO:0000313" key="6">
    <source>
        <dbReference type="Proteomes" id="UP000428333"/>
    </source>
</evidence>
<keyword evidence="1 2" id="KW-0505">Motor protein</keyword>
<dbReference type="PANTHER" id="PTHR47972:SF23">
    <property type="entry name" value="KINESIN MOTOR DOMAIN-CONTAINING PROTEIN"/>
    <property type="match status" value="1"/>
</dbReference>
<dbReference type="GO" id="GO:0008017">
    <property type="term" value="F:microtubule binding"/>
    <property type="evidence" value="ECO:0007669"/>
    <property type="project" value="InterPro"/>
</dbReference>
<dbReference type="EMBL" id="QEFC01000900">
    <property type="protein sequence ID" value="KAE9462345.1"/>
    <property type="molecule type" value="Genomic_DNA"/>
</dbReference>
<sequence length="376" mass="42406">MVGAFRLLLTFLMTLPSSIGCLGLCICLRAEVCNIIRSSPSYQRGHHHHNDYEDDYKKGLAILKIQDELAALNANICQLNIQRRQVLNDFLDLKGNIRVFCRVRPITMGDNCYLLRPVVSLDSSRLALNFAKNKSKIYSFDKVFHPSSSQDEVFEEVEPVIKSALDGYNACIFAYGQTGTGKTFTMEGTADHPGVIPRAMEALFKQAADSNHPFLFSFSMLEIYMGYLKDLLVPRTTKATEHMPPCMTRILMTCFDANTRRRITNKIWMVDLGGSERVLKTKAMGRRFEEGKAINLSLSALGDVINALHRKNSHIPYRNSKLTQVLKDSLGEDSKTLMLVHVSPKEEDLCETMCSLNFATRARSIHLGNEESNVRQ</sequence>
<dbReference type="InterPro" id="IPR027640">
    <property type="entry name" value="Kinesin-like_fam"/>
</dbReference>
<organism evidence="5 6">
    <name type="scientific">Rhododendron williamsianum</name>
    <dbReference type="NCBI Taxonomy" id="262921"/>
    <lineage>
        <taxon>Eukaryota</taxon>
        <taxon>Viridiplantae</taxon>
        <taxon>Streptophyta</taxon>
        <taxon>Embryophyta</taxon>
        <taxon>Tracheophyta</taxon>
        <taxon>Spermatophyta</taxon>
        <taxon>Magnoliopsida</taxon>
        <taxon>eudicotyledons</taxon>
        <taxon>Gunneridae</taxon>
        <taxon>Pentapetalae</taxon>
        <taxon>asterids</taxon>
        <taxon>Ericales</taxon>
        <taxon>Ericaceae</taxon>
        <taxon>Ericoideae</taxon>
        <taxon>Rhodoreae</taxon>
        <taxon>Rhododendron</taxon>
    </lineage>
</organism>
<protein>
    <recommendedName>
        <fullName evidence="4">Kinesin motor domain-containing protein</fullName>
    </recommendedName>
</protein>
<dbReference type="PROSITE" id="PS51257">
    <property type="entry name" value="PROKAR_LIPOPROTEIN"/>
    <property type="match status" value="1"/>
</dbReference>
<keyword evidence="2" id="KW-0547">Nucleotide-binding</keyword>
<feature type="signal peptide" evidence="3">
    <location>
        <begin position="1"/>
        <end position="20"/>
    </location>
</feature>
<dbReference type="PROSITE" id="PS50067">
    <property type="entry name" value="KINESIN_MOTOR_2"/>
    <property type="match status" value="1"/>
</dbReference>
<evidence type="ECO:0000313" key="5">
    <source>
        <dbReference type="EMBL" id="KAE9462345.1"/>
    </source>
</evidence>
<dbReference type="Proteomes" id="UP000428333">
    <property type="component" value="Linkage Group LG04"/>
</dbReference>
<dbReference type="Pfam" id="PF16796">
    <property type="entry name" value="Microtub_bd"/>
    <property type="match status" value="1"/>
</dbReference>